<dbReference type="GeneID" id="14926739"/>
<dbReference type="RefSeq" id="XP_004358233.1">
    <property type="nucleotide sequence ID" value="XM_004358176.1"/>
</dbReference>
<evidence type="ECO:0000313" key="3">
    <source>
        <dbReference type="EMBL" id="ELR25671.1"/>
    </source>
</evidence>
<keyword evidence="4" id="KW-1185">Reference proteome</keyword>
<keyword evidence="1" id="KW-0812">Transmembrane</keyword>
<keyword evidence="1" id="KW-1133">Transmembrane helix</keyword>
<evidence type="ECO:0000256" key="1">
    <source>
        <dbReference type="SAM" id="Phobius"/>
    </source>
</evidence>
<organism evidence="3 4">
    <name type="scientific">Acanthamoeba castellanii (strain ATCC 30010 / Neff)</name>
    <dbReference type="NCBI Taxonomy" id="1257118"/>
    <lineage>
        <taxon>Eukaryota</taxon>
        <taxon>Amoebozoa</taxon>
        <taxon>Discosea</taxon>
        <taxon>Longamoebia</taxon>
        <taxon>Centramoebida</taxon>
        <taxon>Acanthamoebidae</taxon>
        <taxon>Acanthamoeba</taxon>
    </lineage>
</organism>
<protein>
    <submittedName>
        <fullName evidence="3">Uncharacterized protein</fullName>
    </submittedName>
</protein>
<dbReference type="AlphaFoldDB" id="L8HMQ8"/>
<feature type="transmembrane region" description="Helical" evidence="1">
    <location>
        <begin position="507"/>
        <end position="534"/>
    </location>
</feature>
<reference evidence="3 4" key="1">
    <citation type="journal article" date="2013" name="Genome Biol.">
        <title>Genome of Acanthamoeba castellanii highlights extensive lateral gene transfer and early evolution of tyrosine kinase signaling.</title>
        <authorList>
            <person name="Clarke M."/>
            <person name="Lohan A.J."/>
            <person name="Liu B."/>
            <person name="Lagkouvardos I."/>
            <person name="Roy S."/>
            <person name="Zafar N."/>
            <person name="Bertelli C."/>
            <person name="Schilde C."/>
            <person name="Kianianmomeni A."/>
            <person name="Burglin T.R."/>
            <person name="Frech C."/>
            <person name="Turcotte B."/>
            <person name="Kopec K.O."/>
            <person name="Synnott J.M."/>
            <person name="Choo C."/>
            <person name="Paponov I."/>
            <person name="Finkler A."/>
            <person name="Soon Heng Tan C."/>
            <person name="Hutchins A.P."/>
            <person name="Weinmeier T."/>
            <person name="Rattei T."/>
            <person name="Chu J.S."/>
            <person name="Gimenez G."/>
            <person name="Irimia M."/>
            <person name="Rigden D.J."/>
            <person name="Fitzpatrick D.A."/>
            <person name="Lorenzo-Morales J."/>
            <person name="Bateman A."/>
            <person name="Chiu C.H."/>
            <person name="Tang P."/>
            <person name="Hegemann P."/>
            <person name="Fromm H."/>
            <person name="Raoult D."/>
            <person name="Greub G."/>
            <person name="Miranda-Saavedra D."/>
            <person name="Chen N."/>
            <person name="Nash P."/>
            <person name="Ginger M.L."/>
            <person name="Horn M."/>
            <person name="Schaap P."/>
            <person name="Caler L."/>
            <person name="Loftus B."/>
        </authorList>
    </citation>
    <scope>NUCLEOTIDE SEQUENCE [LARGE SCALE GENOMIC DNA]</scope>
    <source>
        <strain evidence="3 4">Neff</strain>
    </source>
</reference>
<evidence type="ECO:0000313" key="4">
    <source>
        <dbReference type="Proteomes" id="UP000011083"/>
    </source>
</evidence>
<dbReference type="Proteomes" id="UP000011083">
    <property type="component" value="Unassembled WGS sequence"/>
</dbReference>
<proteinExistence type="predicted"/>
<keyword evidence="1" id="KW-0472">Membrane</keyword>
<dbReference type="VEuPathDB" id="AmoebaDB:ACA1_048870"/>
<dbReference type="EMBL" id="KB007795">
    <property type="protein sequence ID" value="ELR25671.1"/>
    <property type="molecule type" value="Genomic_DNA"/>
</dbReference>
<gene>
    <name evidence="3" type="ORF">ACA1_048870</name>
</gene>
<sequence>MCHARGPLLTGLALVVVALSAVRANDILFHDDFEGQPSFPNSHWQIGHFLNNRTNGVVVPDPDNPTNMVLSFNNTVPFTGGGDLFTQGLFTTPTGRFKVSLDFKGTPGCITYIGWYFPPLPPSSDPQLLVGRHGWMGASRTEYCARLPLDTLEPRLQTCDQSMTGLPNGDWTHYEIEPALACLINFPRNETAIAQGFGVMVEDTGSTPFSCFYDNITLTAIVPTSSAATVGTDSIKVNFTLDSPSFVMKPALETITTSVTADFVRAVELSPNNSTNSSVVVSRDFPTTGYAVASSGPEVTFTNTLPLYGAKNATFEVVYTLFSGGEQVDTGAAVFTAAKDSLEWAIQIRDWPFAAPDNLLLVEFGLGHFSSRGADVSVGTYRLESATHRADEKLDEYVLRLLDARGQPGAGLKLIVPLVAFIDGAAQPTDIERPVLTTAAAFAQFLGSSADGGVSDLVGLAAAVGGLVDRLVFRFPLFNATLDYDPNLGLLLNGKAESDDGGSDNTVLIVLTTVLISCAALAVLAALVAVYVIYRRRASGGPVNEELVVQLDAADEFDGRVL</sequence>
<dbReference type="KEGG" id="acan:ACA1_048870"/>
<accession>L8HMQ8</accession>
<feature type="signal peptide" evidence="2">
    <location>
        <begin position="1"/>
        <end position="24"/>
    </location>
</feature>
<keyword evidence="2" id="KW-0732">Signal</keyword>
<evidence type="ECO:0000256" key="2">
    <source>
        <dbReference type="SAM" id="SignalP"/>
    </source>
</evidence>
<feature type="chain" id="PRO_5003990670" evidence="2">
    <location>
        <begin position="25"/>
        <end position="562"/>
    </location>
</feature>
<name>L8HMQ8_ACACF</name>